<dbReference type="AlphaFoldDB" id="A0A667HV13"/>
<organism evidence="1 2">
    <name type="scientific">Lynx canadensis</name>
    <name type="common">Canada lynx</name>
    <name type="synonym">Felis canadensis</name>
    <dbReference type="NCBI Taxonomy" id="61383"/>
    <lineage>
        <taxon>Eukaryota</taxon>
        <taxon>Metazoa</taxon>
        <taxon>Chordata</taxon>
        <taxon>Craniata</taxon>
        <taxon>Vertebrata</taxon>
        <taxon>Euteleostomi</taxon>
        <taxon>Mammalia</taxon>
        <taxon>Eutheria</taxon>
        <taxon>Laurasiatheria</taxon>
        <taxon>Carnivora</taxon>
        <taxon>Feliformia</taxon>
        <taxon>Felidae</taxon>
        <taxon>Felinae</taxon>
        <taxon>Lynx</taxon>
    </lineage>
</organism>
<dbReference type="Proteomes" id="UP000472241">
    <property type="component" value="Unplaced"/>
</dbReference>
<keyword evidence="2" id="KW-1185">Reference proteome</keyword>
<dbReference type="Ensembl" id="ENSLCNT00005026541.1">
    <property type="protein sequence ID" value="ENSLCNP00005023764.1"/>
    <property type="gene ID" value="ENSLCNG00005015456.1"/>
</dbReference>
<evidence type="ECO:0000313" key="1">
    <source>
        <dbReference type="Ensembl" id="ENSLCNP00005023764.1"/>
    </source>
</evidence>
<name>A0A667HV13_LYNCA</name>
<protein>
    <submittedName>
        <fullName evidence="1">Uncharacterized protein</fullName>
    </submittedName>
</protein>
<evidence type="ECO:0000313" key="2">
    <source>
        <dbReference type="Proteomes" id="UP000472241"/>
    </source>
</evidence>
<reference evidence="1" key="1">
    <citation type="submission" date="2025-08" db="UniProtKB">
        <authorList>
            <consortium name="Ensembl"/>
        </authorList>
    </citation>
    <scope>IDENTIFICATION</scope>
</reference>
<proteinExistence type="predicted"/>
<sequence>MLLLRRHPKQAPPQKALCGFHAVMGKLQSKPKHSAYKYTGSMELQLWPITGKLEMWFKGH</sequence>
<reference evidence="1" key="2">
    <citation type="submission" date="2025-09" db="UniProtKB">
        <authorList>
            <consortium name="Ensembl"/>
        </authorList>
    </citation>
    <scope>IDENTIFICATION</scope>
</reference>
<accession>A0A667HV13</accession>